<dbReference type="GeneID" id="94217046"/>
<accession>H3GRS0</accession>
<protein>
    <submittedName>
        <fullName evidence="3">Uncharacterized protein</fullName>
    </submittedName>
</protein>
<feature type="coiled-coil region" evidence="1">
    <location>
        <begin position="277"/>
        <end position="325"/>
    </location>
</feature>
<evidence type="ECO:0000256" key="2">
    <source>
        <dbReference type="SAM" id="MobiDB-lite"/>
    </source>
</evidence>
<dbReference type="InParanoid" id="H3GRS0"/>
<dbReference type="RefSeq" id="XP_067740637.1">
    <property type="nucleotide sequence ID" value="XM_067881314.1"/>
</dbReference>
<feature type="region of interest" description="Disordered" evidence="2">
    <location>
        <begin position="462"/>
        <end position="490"/>
    </location>
</feature>
<feature type="region of interest" description="Disordered" evidence="2">
    <location>
        <begin position="148"/>
        <end position="167"/>
    </location>
</feature>
<dbReference type="OrthoDB" id="166335at2759"/>
<dbReference type="STRING" id="164328.H3GRS0"/>
<proteinExistence type="predicted"/>
<reference evidence="3" key="2">
    <citation type="submission" date="2015-06" db="UniProtKB">
        <authorList>
            <consortium name="EnsemblProtists"/>
        </authorList>
    </citation>
    <scope>IDENTIFICATION</scope>
    <source>
        <strain evidence="3">Pr102</strain>
    </source>
</reference>
<feature type="coiled-coil region" evidence="1">
    <location>
        <begin position="7"/>
        <end position="34"/>
    </location>
</feature>
<dbReference type="HOGENOM" id="CLU_033510_0_0_1"/>
<reference evidence="4" key="1">
    <citation type="journal article" date="2006" name="Science">
        <title>Phytophthora genome sequences uncover evolutionary origins and mechanisms of pathogenesis.</title>
        <authorList>
            <person name="Tyler B.M."/>
            <person name="Tripathy S."/>
            <person name="Zhang X."/>
            <person name="Dehal P."/>
            <person name="Jiang R.H."/>
            <person name="Aerts A."/>
            <person name="Arredondo F.D."/>
            <person name="Baxter L."/>
            <person name="Bensasson D."/>
            <person name="Beynon J.L."/>
            <person name="Chapman J."/>
            <person name="Damasceno C.M."/>
            <person name="Dorrance A.E."/>
            <person name="Dou D."/>
            <person name="Dickerman A.W."/>
            <person name="Dubchak I.L."/>
            <person name="Garbelotto M."/>
            <person name="Gijzen M."/>
            <person name="Gordon S.G."/>
            <person name="Govers F."/>
            <person name="Grunwald N.J."/>
            <person name="Huang W."/>
            <person name="Ivors K.L."/>
            <person name="Jones R.W."/>
            <person name="Kamoun S."/>
            <person name="Krampis K."/>
            <person name="Lamour K.H."/>
            <person name="Lee M.K."/>
            <person name="McDonald W.H."/>
            <person name="Medina M."/>
            <person name="Meijer H.J."/>
            <person name="Nordberg E.K."/>
            <person name="Maclean D.J."/>
            <person name="Ospina-Giraldo M.D."/>
            <person name="Morris P.F."/>
            <person name="Phuntumart V."/>
            <person name="Putnam N.H."/>
            <person name="Rash S."/>
            <person name="Rose J.K."/>
            <person name="Sakihama Y."/>
            <person name="Salamov A.A."/>
            <person name="Savidor A."/>
            <person name="Scheuring C.F."/>
            <person name="Smith B.M."/>
            <person name="Sobral B.W."/>
            <person name="Terry A."/>
            <person name="Torto-Alalibo T.A."/>
            <person name="Win J."/>
            <person name="Xu Z."/>
            <person name="Zhang H."/>
            <person name="Grigoriev I.V."/>
            <person name="Rokhsar D.S."/>
            <person name="Boore J.L."/>
        </authorList>
    </citation>
    <scope>NUCLEOTIDE SEQUENCE [LARGE SCALE GENOMIC DNA]</scope>
    <source>
        <strain evidence="4">Pr102</strain>
    </source>
</reference>
<sequence length="535" mass="60740">MTSGNGLRSQQQEAERKERLIMDLKMEVTHLRRRLQQRVGGDATAAELEDEAFVLQSDLGKAQAAAKAREAEMQLLTAKHEKAIRDLMRVDEFWQLSKQQTRLAQDAQQAAERRLEHAAQRGEALQEQLQAASDRETTLADRLDALDQEKQQAQHQRDARAAEAQRRELQVHELRAQLEATRQSLETQMKEQEGATREDVRRLQDQLQKAQESAAALRGEVHARQQEAATVDAELRDVKDAEAAVKQRLVKLTEDHAMLRVHLESAKQVAVESTARATQAEMENDSMRRELEERNDVLSDKEQVILALEQELVQKQNSIEEEVARKKQAVGETEQRLTTECQEMLQAQEETWSCREKVLQGQVEAYKQEVACIQAFHVELMHLLQPAENDVKSEQVEYVESTKLQALVEQAVNERETLTTKLEQTKVNFTATKRQLGSQKQLEADNSRLRAKYEKAKQVMERMTTRTQKSLSSVPSLPGRSIGHDSSSAGAVAPIVKRKLETGGGIDAVRMTPRKAQRSRHVYVASRYLSSPSKR</sequence>
<name>H3GRS0_PHYRM</name>
<feature type="compositionally biased region" description="Polar residues" evidence="2">
    <location>
        <begin position="465"/>
        <end position="475"/>
    </location>
</feature>
<keyword evidence="4" id="KW-1185">Reference proteome</keyword>
<evidence type="ECO:0000256" key="1">
    <source>
        <dbReference type="SAM" id="Coils"/>
    </source>
</evidence>
<dbReference type="VEuPathDB" id="FungiDB:KRP22_11930"/>
<dbReference type="Proteomes" id="UP000005238">
    <property type="component" value="Unassembled WGS sequence"/>
</dbReference>
<evidence type="ECO:0000313" key="4">
    <source>
        <dbReference type="Proteomes" id="UP000005238"/>
    </source>
</evidence>
<organism evidence="3 4">
    <name type="scientific">Phytophthora ramorum</name>
    <name type="common">Sudden oak death agent</name>
    <dbReference type="NCBI Taxonomy" id="164328"/>
    <lineage>
        <taxon>Eukaryota</taxon>
        <taxon>Sar</taxon>
        <taxon>Stramenopiles</taxon>
        <taxon>Oomycota</taxon>
        <taxon>Peronosporomycetes</taxon>
        <taxon>Peronosporales</taxon>
        <taxon>Peronosporaceae</taxon>
        <taxon>Phytophthora</taxon>
    </lineage>
</organism>
<dbReference type="EnsemblProtists" id="Phyra79592">
    <property type="protein sequence ID" value="Phyra79592"/>
    <property type="gene ID" value="Phyra79592"/>
</dbReference>
<dbReference type="eggNOG" id="ENOG502S2RK">
    <property type="taxonomic scope" value="Eukaryota"/>
</dbReference>
<dbReference type="EMBL" id="DS566039">
    <property type="status" value="NOT_ANNOTATED_CDS"/>
    <property type="molecule type" value="Genomic_DNA"/>
</dbReference>
<keyword evidence="1" id="KW-0175">Coiled coil</keyword>
<evidence type="ECO:0000313" key="3">
    <source>
        <dbReference type="EnsemblProtists" id="Phyra79592"/>
    </source>
</evidence>
<dbReference type="VEuPathDB" id="FungiDB:KRP23_10829"/>
<dbReference type="AlphaFoldDB" id="H3GRS0"/>
<dbReference type="OMA" id="PTKDYQQ"/>